<evidence type="ECO:0000313" key="7">
    <source>
        <dbReference type="Proteomes" id="UP001501598"/>
    </source>
</evidence>
<evidence type="ECO:0000256" key="3">
    <source>
        <dbReference type="ARBA" id="ARBA00023163"/>
    </source>
</evidence>
<feature type="domain" description="HTH tetR-type" evidence="5">
    <location>
        <begin position="5"/>
        <end position="65"/>
    </location>
</feature>
<protein>
    <recommendedName>
        <fullName evidence="5">HTH tetR-type domain-containing protein</fullName>
    </recommendedName>
</protein>
<gene>
    <name evidence="6" type="ORF">GCM10023175_29370</name>
</gene>
<reference evidence="7" key="1">
    <citation type="journal article" date="2019" name="Int. J. Syst. Evol. Microbiol.">
        <title>The Global Catalogue of Microorganisms (GCM) 10K type strain sequencing project: providing services to taxonomists for standard genome sequencing and annotation.</title>
        <authorList>
            <consortium name="The Broad Institute Genomics Platform"/>
            <consortium name="The Broad Institute Genome Sequencing Center for Infectious Disease"/>
            <person name="Wu L."/>
            <person name="Ma J."/>
        </authorList>
    </citation>
    <scope>NUCLEOTIDE SEQUENCE [LARGE SCALE GENOMIC DNA]</scope>
    <source>
        <strain evidence="7">JCM 17906</strain>
    </source>
</reference>
<organism evidence="6 7">
    <name type="scientific">Pseudonocardia xishanensis</name>
    <dbReference type="NCBI Taxonomy" id="630995"/>
    <lineage>
        <taxon>Bacteria</taxon>
        <taxon>Bacillati</taxon>
        <taxon>Actinomycetota</taxon>
        <taxon>Actinomycetes</taxon>
        <taxon>Pseudonocardiales</taxon>
        <taxon>Pseudonocardiaceae</taxon>
        <taxon>Pseudonocardia</taxon>
    </lineage>
</organism>
<proteinExistence type="predicted"/>
<dbReference type="PROSITE" id="PS50977">
    <property type="entry name" value="HTH_TETR_2"/>
    <property type="match status" value="1"/>
</dbReference>
<evidence type="ECO:0000259" key="5">
    <source>
        <dbReference type="PROSITE" id="PS50977"/>
    </source>
</evidence>
<dbReference type="InterPro" id="IPR050109">
    <property type="entry name" value="HTH-type_TetR-like_transc_reg"/>
</dbReference>
<dbReference type="InterPro" id="IPR001647">
    <property type="entry name" value="HTH_TetR"/>
</dbReference>
<dbReference type="Gene3D" id="1.10.357.10">
    <property type="entry name" value="Tetracycline Repressor, domain 2"/>
    <property type="match status" value="1"/>
</dbReference>
<evidence type="ECO:0000256" key="2">
    <source>
        <dbReference type="ARBA" id="ARBA00023125"/>
    </source>
</evidence>
<keyword evidence="1" id="KW-0805">Transcription regulation</keyword>
<feature type="DNA-binding region" description="H-T-H motif" evidence="4">
    <location>
        <begin position="28"/>
        <end position="47"/>
    </location>
</feature>
<keyword evidence="3" id="KW-0804">Transcription</keyword>
<dbReference type="EMBL" id="BAABGT010000032">
    <property type="protein sequence ID" value="GAA4546672.1"/>
    <property type="molecule type" value="Genomic_DNA"/>
</dbReference>
<comment type="caution">
    <text evidence="6">The sequence shown here is derived from an EMBL/GenBank/DDBJ whole genome shotgun (WGS) entry which is preliminary data.</text>
</comment>
<dbReference type="Pfam" id="PF00440">
    <property type="entry name" value="TetR_N"/>
    <property type="match status" value="1"/>
</dbReference>
<keyword evidence="2 4" id="KW-0238">DNA-binding</keyword>
<dbReference type="Proteomes" id="UP001501598">
    <property type="component" value="Unassembled WGS sequence"/>
</dbReference>
<sequence length="190" mass="20917">MVAPSPAVERILDAADACYARFGIAKTTMEDVASAAGISRATLYRTFADREALLTALVRRRAKQNMTRTRPRLLTLPTLAERVVEGIVLNVKVGHRDPLVHVLVSPEQMALATSLLSTTGLATELTREFWEPILLAARESGELRAGIDVEALCTWFSHLEIMFITQLDDSADSLARVRRMVAEFVVPALT</sequence>
<evidence type="ECO:0000256" key="4">
    <source>
        <dbReference type="PROSITE-ProRule" id="PRU00335"/>
    </source>
</evidence>
<dbReference type="InterPro" id="IPR009057">
    <property type="entry name" value="Homeodomain-like_sf"/>
</dbReference>
<accession>A0ABP8RTR2</accession>
<evidence type="ECO:0000313" key="6">
    <source>
        <dbReference type="EMBL" id="GAA4546672.1"/>
    </source>
</evidence>
<dbReference type="RefSeq" id="WP_345417526.1">
    <property type="nucleotide sequence ID" value="NZ_BAABGT010000032.1"/>
</dbReference>
<dbReference type="PANTHER" id="PTHR30055">
    <property type="entry name" value="HTH-TYPE TRANSCRIPTIONAL REGULATOR RUTR"/>
    <property type="match status" value="1"/>
</dbReference>
<dbReference type="PANTHER" id="PTHR30055:SF234">
    <property type="entry name" value="HTH-TYPE TRANSCRIPTIONAL REGULATOR BETI"/>
    <property type="match status" value="1"/>
</dbReference>
<dbReference type="SUPFAM" id="SSF46689">
    <property type="entry name" value="Homeodomain-like"/>
    <property type="match status" value="1"/>
</dbReference>
<dbReference type="PRINTS" id="PR00455">
    <property type="entry name" value="HTHTETR"/>
</dbReference>
<keyword evidence="7" id="KW-1185">Reference proteome</keyword>
<name>A0ABP8RTR2_9PSEU</name>
<evidence type="ECO:0000256" key="1">
    <source>
        <dbReference type="ARBA" id="ARBA00023015"/>
    </source>
</evidence>